<dbReference type="PROSITE" id="PS51352">
    <property type="entry name" value="THIOREDOXIN_2"/>
    <property type="match status" value="1"/>
</dbReference>
<dbReference type="Proteomes" id="UP001198571">
    <property type="component" value="Unassembled WGS sequence"/>
</dbReference>
<dbReference type="PANTHER" id="PTHR10430:SF34">
    <property type="entry name" value="PEROXIREDOXIN-2F, MITOCHONDRIAL"/>
    <property type="match status" value="1"/>
</dbReference>
<dbReference type="EC" id="1.11.1.27" evidence="3"/>
<dbReference type="EMBL" id="JACDXX010000016">
    <property type="protein sequence ID" value="MCB5411446.1"/>
    <property type="molecule type" value="Genomic_DNA"/>
</dbReference>
<dbReference type="InterPro" id="IPR037944">
    <property type="entry name" value="PRX5-like"/>
</dbReference>
<dbReference type="InterPro" id="IPR013740">
    <property type="entry name" value="Redoxin"/>
</dbReference>
<name>A0ABS8CQ07_9RHOB</name>
<dbReference type="RefSeq" id="WP_226936913.1">
    <property type="nucleotide sequence ID" value="NZ_JACDXX010000016.1"/>
</dbReference>
<keyword evidence="3" id="KW-0049">Antioxidant</keyword>
<evidence type="ECO:0000256" key="3">
    <source>
        <dbReference type="RuleBase" id="RU366011"/>
    </source>
</evidence>
<evidence type="ECO:0000256" key="1">
    <source>
        <dbReference type="ARBA" id="ARBA00022559"/>
    </source>
</evidence>
<dbReference type="Gene3D" id="3.40.30.10">
    <property type="entry name" value="Glutaredoxin"/>
    <property type="match status" value="1"/>
</dbReference>
<accession>A0ABS8CQ07</accession>
<evidence type="ECO:0000313" key="5">
    <source>
        <dbReference type="EMBL" id="MCB5411446.1"/>
    </source>
</evidence>
<keyword evidence="1 3" id="KW-0575">Peroxidase</keyword>
<protein>
    <recommendedName>
        <fullName evidence="3">Glutathione-dependent peroxiredoxin</fullName>
        <ecNumber evidence="3">1.11.1.27</ecNumber>
    </recommendedName>
</protein>
<evidence type="ECO:0000256" key="2">
    <source>
        <dbReference type="ARBA" id="ARBA00023002"/>
    </source>
</evidence>
<dbReference type="SUPFAM" id="SSF52833">
    <property type="entry name" value="Thioredoxin-like"/>
    <property type="match status" value="1"/>
</dbReference>
<dbReference type="InterPro" id="IPR036249">
    <property type="entry name" value="Thioredoxin-like_sf"/>
</dbReference>
<proteinExistence type="inferred from homology"/>
<comment type="catalytic activity">
    <reaction evidence="3">
        <text>a hydroperoxide + 2 glutathione = an alcohol + glutathione disulfide + H2O</text>
        <dbReference type="Rhea" id="RHEA:62632"/>
        <dbReference type="ChEBI" id="CHEBI:15377"/>
        <dbReference type="ChEBI" id="CHEBI:30879"/>
        <dbReference type="ChEBI" id="CHEBI:35924"/>
        <dbReference type="ChEBI" id="CHEBI:57925"/>
        <dbReference type="ChEBI" id="CHEBI:58297"/>
        <dbReference type="EC" id="1.11.1.27"/>
    </reaction>
</comment>
<feature type="domain" description="Thioredoxin" evidence="4">
    <location>
        <begin position="4"/>
        <end position="163"/>
    </location>
</feature>
<gene>
    <name evidence="5" type="ORF">H0485_15755</name>
</gene>
<dbReference type="InterPro" id="IPR013766">
    <property type="entry name" value="Thioredoxin_domain"/>
</dbReference>
<reference evidence="5 6" key="1">
    <citation type="submission" date="2020-07" db="EMBL/GenBank/DDBJ databases">
        <title>Pseudogemmobacter sp. nov., isolated from poultry manure in Taiwan.</title>
        <authorList>
            <person name="Lin S.-Y."/>
            <person name="Tang Y.-S."/>
            <person name="Young C.-C."/>
        </authorList>
    </citation>
    <scope>NUCLEOTIDE SEQUENCE [LARGE SCALE GENOMIC DNA]</scope>
    <source>
        <strain evidence="5 6">CC-YST710</strain>
    </source>
</reference>
<comment type="function">
    <text evidence="3">Thiol-specific peroxidase that catalyzes the reduction of hydrogen peroxide and organic hydroperoxides to water and alcohols, respectively. Plays a role in cell protection against oxidative stress by detoxifying peroxides.</text>
</comment>
<comment type="similarity">
    <text evidence="3">Belongs to the peroxiredoxin family. Prx5 subfamily.</text>
</comment>
<keyword evidence="3" id="KW-0676">Redox-active center</keyword>
<organism evidence="5 6">
    <name type="scientific">Pseudogemmobacter faecipullorum</name>
    <dbReference type="NCBI Taxonomy" id="2755041"/>
    <lineage>
        <taxon>Bacteria</taxon>
        <taxon>Pseudomonadati</taxon>
        <taxon>Pseudomonadota</taxon>
        <taxon>Alphaproteobacteria</taxon>
        <taxon>Rhodobacterales</taxon>
        <taxon>Paracoccaceae</taxon>
        <taxon>Pseudogemmobacter</taxon>
    </lineage>
</organism>
<dbReference type="CDD" id="cd03013">
    <property type="entry name" value="PRX5_like"/>
    <property type="match status" value="1"/>
</dbReference>
<keyword evidence="2 3" id="KW-0560">Oxidoreductase</keyword>
<keyword evidence="6" id="KW-1185">Reference proteome</keyword>
<evidence type="ECO:0000313" key="6">
    <source>
        <dbReference type="Proteomes" id="UP001198571"/>
    </source>
</evidence>
<sequence length="163" mass="16767">MSEISVGSKLPEARLLKLGAEGPEAVEMSAVTKGRKVVIFALPGAYTGTCTTAHVPSFMRTAEAFKAKGVEDIFCVSVNDPFVMGAWAKATGADKAGLTFLGDADGSFTKAMGLSFDAAAAGLFGRSKRYALLAEDGVVKVLQIEDSPGVCSVSGGEALLEAI</sequence>
<comment type="caution">
    <text evidence="5">The sequence shown here is derived from an EMBL/GenBank/DDBJ whole genome shotgun (WGS) entry which is preliminary data.</text>
</comment>
<evidence type="ECO:0000259" key="4">
    <source>
        <dbReference type="PROSITE" id="PS51352"/>
    </source>
</evidence>
<dbReference type="PANTHER" id="PTHR10430">
    <property type="entry name" value="PEROXIREDOXIN"/>
    <property type="match status" value="1"/>
</dbReference>
<dbReference type="Pfam" id="PF08534">
    <property type="entry name" value="Redoxin"/>
    <property type="match status" value="1"/>
</dbReference>